<dbReference type="Gene3D" id="1.10.3330.10">
    <property type="entry name" value="Oxo-4-hydroxy-4-carboxy-5-ureidoimidazoline decarboxylase"/>
    <property type="match status" value="1"/>
</dbReference>
<feature type="compositionally biased region" description="Basic and acidic residues" evidence="1">
    <location>
        <begin position="123"/>
        <end position="134"/>
    </location>
</feature>
<dbReference type="EMBL" id="JASCZI010091442">
    <property type="protein sequence ID" value="MED6150331.1"/>
    <property type="molecule type" value="Genomic_DNA"/>
</dbReference>
<protein>
    <submittedName>
        <fullName evidence="2">Uncharacterized protein</fullName>
    </submittedName>
</protein>
<dbReference type="InterPro" id="IPR036778">
    <property type="entry name" value="OHCU_decarboxylase_sf"/>
</dbReference>
<accession>A0ABU6TNE4</accession>
<evidence type="ECO:0000313" key="2">
    <source>
        <dbReference type="EMBL" id="MED6150331.1"/>
    </source>
</evidence>
<evidence type="ECO:0000256" key="1">
    <source>
        <dbReference type="SAM" id="MobiDB-lite"/>
    </source>
</evidence>
<reference evidence="2 3" key="1">
    <citation type="journal article" date="2023" name="Plants (Basel)">
        <title>Bridging the Gap: Combining Genomics and Transcriptomics Approaches to Understand Stylosanthes scabra, an Orphan Legume from the Brazilian Caatinga.</title>
        <authorList>
            <person name="Ferreira-Neto J.R.C."/>
            <person name="da Silva M.D."/>
            <person name="Binneck E."/>
            <person name="de Melo N.F."/>
            <person name="da Silva R.H."/>
            <person name="de Melo A.L.T.M."/>
            <person name="Pandolfi V."/>
            <person name="Bustamante F.O."/>
            <person name="Brasileiro-Vidal A.C."/>
            <person name="Benko-Iseppon A.M."/>
        </authorList>
    </citation>
    <scope>NUCLEOTIDE SEQUENCE [LARGE SCALE GENOMIC DNA]</scope>
    <source>
        <tissue evidence="2">Leaves</tissue>
    </source>
</reference>
<sequence>MEDYLKVYASDKFAKYMASSSPFRSLDHAIDAAKDIFLTSLMVGVGLKLYPTRKFGSAFVTSASEKSSDKILSELKVRYTNMPLVELDIACQEEMKIELQLTNHYVDMYFDSDEVNSLENDHATEFDTNNDSRKNVRNVDGNQTKAEEHVRPKKGFDMNKEAW</sequence>
<feature type="region of interest" description="Disordered" evidence="1">
    <location>
        <begin position="123"/>
        <end position="163"/>
    </location>
</feature>
<dbReference type="PANTHER" id="PTHR43466:SF1">
    <property type="entry name" value="2-OXO-4-HYDROXY-4-CARBOXY-5-UREIDOIMIDAZOLINE DECARBOXYLASE-RELATED"/>
    <property type="match status" value="1"/>
</dbReference>
<name>A0ABU6TNE4_9FABA</name>
<dbReference type="PANTHER" id="PTHR43466">
    <property type="entry name" value="2-OXO-4-HYDROXY-4-CARBOXY-5-UREIDOIMIDAZOLINE DECARBOXYLASE-RELATED"/>
    <property type="match status" value="1"/>
</dbReference>
<comment type="caution">
    <text evidence="2">The sequence shown here is derived from an EMBL/GenBank/DDBJ whole genome shotgun (WGS) entry which is preliminary data.</text>
</comment>
<dbReference type="SUPFAM" id="SSF158694">
    <property type="entry name" value="UraD-Like"/>
    <property type="match status" value="1"/>
</dbReference>
<keyword evidence="3" id="KW-1185">Reference proteome</keyword>
<gene>
    <name evidence="2" type="ORF">PIB30_071303</name>
</gene>
<dbReference type="Proteomes" id="UP001341840">
    <property type="component" value="Unassembled WGS sequence"/>
</dbReference>
<feature type="compositionally biased region" description="Basic and acidic residues" evidence="1">
    <location>
        <begin position="145"/>
        <end position="163"/>
    </location>
</feature>
<proteinExistence type="predicted"/>
<evidence type="ECO:0000313" key="3">
    <source>
        <dbReference type="Proteomes" id="UP001341840"/>
    </source>
</evidence>
<organism evidence="2 3">
    <name type="scientific">Stylosanthes scabra</name>
    <dbReference type="NCBI Taxonomy" id="79078"/>
    <lineage>
        <taxon>Eukaryota</taxon>
        <taxon>Viridiplantae</taxon>
        <taxon>Streptophyta</taxon>
        <taxon>Embryophyta</taxon>
        <taxon>Tracheophyta</taxon>
        <taxon>Spermatophyta</taxon>
        <taxon>Magnoliopsida</taxon>
        <taxon>eudicotyledons</taxon>
        <taxon>Gunneridae</taxon>
        <taxon>Pentapetalae</taxon>
        <taxon>rosids</taxon>
        <taxon>fabids</taxon>
        <taxon>Fabales</taxon>
        <taxon>Fabaceae</taxon>
        <taxon>Papilionoideae</taxon>
        <taxon>50 kb inversion clade</taxon>
        <taxon>dalbergioids sensu lato</taxon>
        <taxon>Dalbergieae</taxon>
        <taxon>Pterocarpus clade</taxon>
        <taxon>Stylosanthes</taxon>
    </lineage>
</organism>